<sequence>MQHPVRSSARAVLSSARINPAQTTLKEQISALDLQIVEHFASRPHFHEFVRQAFEKHFPDLAPAPDLLRCFISHGETTPLSAQLSERADASEPATRSDAAADSAAALPGLPPSLMDAVVRRIVSGQSAAYAKYKALFHRASDSGGEPALYSALKPEAFDTFLDQLADAVHTQYTQYLQRYWAKTFSPTDVRSHKQWLVQMRIEQLQTEVALLKSDDLLSAAAVTLFETVLRYPHASARQALEGYRPCVYAVALQDAAAEVMTLHGTFVLTARDPQDAEVGWESAVKTPVARPVEPSANVGRVLLFTPNNGLEEFDSLASLDRELHRRLSHAVEFAALSVLVADKDQARVIALQGTAAARDQLKYLERLDSPFDYAIDSQCRLLQTNLESTFARYMRQGIHADMANLPAAIDRVTDLRHAFAVEPILQARLRKQCQARLTAFLKDASSEDREAWAVALENYTEALASLPEYEGLPSLEQFSDRRELLAYSNRQLRAALEAEHGLRVNPDHIIVHTREPVVPVNPVPSAAPGTSIRDPGEFRVVHRQKTLTEAGLDNVTSHDLNFTRFSRLSLKTAVDDKHGQTVLPDTPEKAKAFAPYDGLTLEQVKALIRTTNVGQSYQDFLRKNLITSAAALARKQSYADLVERLMRLEAIEARINGDFMPDRLERGFHWVQAVLDAPEDSDQRKTVEGHRILVEYLQLRGQRVRGVLLFATASVAVGSVVVYTPGASGGRVFHEFRKDQFIADFVQSSSWRDYLLGRIGLASRARVLAILKGQGDVSQVNRMRIAGNLFENAYEHEASFVLNDATAQVTTTQQTNVETGMLIATTAIDVLSMVLPVHVTLPIGIARGLSSVFSAVDLAQINDRAGAAHHIVRALAEFTGVLVDSVMGATRVRPRAPATTNPRALNPKLALRHKPDGLLELPGWEGKGIHYKKPADGVGKLYFLNEGKRWYSIIDEGFEQAWRIRDARKPFQGYYPPIRLDGQGHWEVGTSAHAGLLGGNSPQEALKHLYPFLDDVQVNHVFEAFAFPRGREIELGLSFVEHLRSGMALASFVQYLRVGEQVLRRRLQGLPVAGFSGGGVVSEAPVAKRPRGQPPRVRPSESLPAAPARPLNQKFLDWGQLIDPAEFQLQNAAFGIYRRTGGEQGLRGRDYIKMGERYYSILPAHDSSAPHLAYVFDEGLELNHFAQFEYLLWSDLFSQPRLFRSNDGLWSTSIDLPFEKTITSYVADTFPVFRLSSRHIAQKMFELSNPDGLNASGLAMIYRTLRAWRATLAPADALWDPLSLLPVTPKNLAGQWLLEGYFGLYKRLRLSAEGVDILLDAAIRTGTEESLRALMSERLVASGYEVFMGYRLGSELLFKRPGRPQMFWLSLRRVVGNVIEGSHYVAPRVELMDAPTQVLLNKSRETHELVSLVGGMRTPAAGSSTEIFIIRV</sequence>
<evidence type="ECO:0000313" key="3">
    <source>
        <dbReference type="EMBL" id="MCU7248484.1"/>
    </source>
</evidence>
<name>A0A9X2XG01_9PSED</name>
<dbReference type="EMBL" id="JAOSKY010000005">
    <property type="protein sequence ID" value="MCU7248484.1"/>
    <property type="molecule type" value="Genomic_DNA"/>
</dbReference>
<reference evidence="3" key="2">
    <citation type="journal article" date="2023" name="mSystems">
        <title>Charting the Lipopeptidome of Nonpathogenic Pseudomonas.</title>
        <authorList>
            <person name="Cesa-Luna C."/>
            <person name="Geudens N."/>
            <person name="Girard L."/>
            <person name="De Roo V."/>
            <person name="Maklad H.R."/>
            <person name="Martins J.C."/>
            <person name="Hofte M."/>
            <person name="De Mot R."/>
        </authorList>
    </citation>
    <scope>NUCLEOTIDE SEQUENCE</scope>
    <source>
        <strain evidence="3">B1M3-32</strain>
    </source>
</reference>
<dbReference type="RefSeq" id="WP_301621986.1">
    <property type="nucleotide sequence ID" value="NZ_JAOSKY010000005.1"/>
</dbReference>
<comment type="caution">
    <text evidence="3">The sequence shown here is derived from an EMBL/GenBank/DDBJ whole genome shotgun (WGS) entry which is preliminary data.</text>
</comment>
<proteinExistence type="predicted"/>
<evidence type="ECO:0000313" key="4">
    <source>
        <dbReference type="Proteomes" id="UP001139955"/>
    </source>
</evidence>
<dbReference type="Pfam" id="PF20178">
    <property type="entry name" value="ToxA_N"/>
    <property type="match status" value="1"/>
</dbReference>
<organism evidence="3 4">
    <name type="scientific">Pseudomonas koreensis</name>
    <dbReference type="NCBI Taxonomy" id="198620"/>
    <lineage>
        <taxon>Bacteria</taxon>
        <taxon>Pseudomonadati</taxon>
        <taxon>Pseudomonadota</taxon>
        <taxon>Gammaproteobacteria</taxon>
        <taxon>Pseudomonadales</taxon>
        <taxon>Pseudomonadaceae</taxon>
        <taxon>Pseudomonas</taxon>
    </lineage>
</organism>
<keyword evidence="4" id="KW-1185">Reference proteome</keyword>
<gene>
    <name evidence="3" type="ORF">OC940_11790</name>
</gene>
<evidence type="ECO:0000256" key="1">
    <source>
        <dbReference type="SAM" id="MobiDB-lite"/>
    </source>
</evidence>
<feature type="domain" description="Dermonecrotic toxin N-terminal" evidence="2">
    <location>
        <begin position="485"/>
        <end position="760"/>
    </location>
</feature>
<protein>
    <recommendedName>
        <fullName evidence="2">Dermonecrotic toxin N-terminal domain-containing protein</fullName>
    </recommendedName>
</protein>
<feature type="region of interest" description="Disordered" evidence="1">
    <location>
        <begin position="81"/>
        <end position="103"/>
    </location>
</feature>
<accession>A0A9X2XG01</accession>
<dbReference type="Proteomes" id="UP001139955">
    <property type="component" value="Unassembled WGS sequence"/>
</dbReference>
<evidence type="ECO:0000259" key="2">
    <source>
        <dbReference type="Pfam" id="PF20178"/>
    </source>
</evidence>
<feature type="region of interest" description="Disordered" evidence="1">
    <location>
        <begin position="1084"/>
        <end position="1107"/>
    </location>
</feature>
<dbReference type="InterPro" id="IPR046673">
    <property type="entry name" value="ToxA_N"/>
</dbReference>
<reference evidence="3" key="1">
    <citation type="submission" date="2022-09" db="EMBL/GenBank/DDBJ databases">
        <authorList>
            <person name="Cesa-Luna C."/>
            <person name="Girard L."/>
            <person name="Lood C."/>
            <person name="Hofte M."/>
            <person name="De Mot R."/>
        </authorList>
    </citation>
    <scope>NUCLEOTIDE SEQUENCE</scope>
    <source>
        <strain evidence="3">B1M3-32</strain>
    </source>
</reference>